<dbReference type="Proteomes" id="UP000018721">
    <property type="component" value="Unassembled WGS sequence"/>
</dbReference>
<comment type="caution">
    <text evidence="1">The sequence shown here is derived from an EMBL/GenBank/DDBJ whole genome shotgun (WGS) entry which is preliminary data.</text>
</comment>
<evidence type="ECO:0000313" key="2">
    <source>
        <dbReference type="Proteomes" id="UP000018721"/>
    </source>
</evidence>
<evidence type="ECO:0000313" key="1">
    <source>
        <dbReference type="EMBL" id="ETI33148.1"/>
    </source>
</evidence>
<name>V9E3P6_PHYNI</name>
<keyword evidence="2" id="KW-1185">Reference proteome</keyword>
<dbReference type="EMBL" id="ANIZ01003510">
    <property type="protein sequence ID" value="ETI33148.1"/>
    <property type="molecule type" value="Genomic_DNA"/>
</dbReference>
<sequence>MMPELDVKEIPGKNNGSAIAAALDTVMAEWGVVKEFCCRFVRDSGLNIVSTGKIVETNHYACIAHDLHPIVSGLPS</sequence>
<gene>
    <name evidence="1" type="ORF">F443_20150</name>
</gene>
<proteinExistence type="predicted"/>
<reference evidence="1 2" key="1">
    <citation type="submission" date="2013-11" db="EMBL/GenBank/DDBJ databases">
        <title>The Genome Sequence of Phytophthora parasitica P1569.</title>
        <authorList>
            <consortium name="The Broad Institute Genomics Platform"/>
            <person name="Russ C."/>
            <person name="Tyler B."/>
            <person name="Panabieres F."/>
            <person name="Shan W."/>
            <person name="Tripathy S."/>
            <person name="Grunwald N."/>
            <person name="Machado M."/>
            <person name="Johnson C.S."/>
            <person name="Arredondo F."/>
            <person name="Hong C."/>
            <person name="Coffey M."/>
            <person name="Young S.K."/>
            <person name="Zeng Q."/>
            <person name="Gargeya S."/>
            <person name="Fitzgerald M."/>
            <person name="Abouelleil A."/>
            <person name="Alvarado L."/>
            <person name="Chapman S.B."/>
            <person name="Gainer-Dewar J."/>
            <person name="Goldberg J."/>
            <person name="Griggs A."/>
            <person name="Gujja S."/>
            <person name="Hansen M."/>
            <person name="Howarth C."/>
            <person name="Imamovic A."/>
            <person name="Ireland A."/>
            <person name="Larimer J."/>
            <person name="McCowan C."/>
            <person name="Murphy C."/>
            <person name="Pearson M."/>
            <person name="Poon T.W."/>
            <person name="Priest M."/>
            <person name="Roberts A."/>
            <person name="Saif S."/>
            <person name="Shea T."/>
            <person name="Sykes S."/>
            <person name="Wortman J."/>
            <person name="Nusbaum C."/>
            <person name="Birren B."/>
        </authorList>
    </citation>
    <scope>NUCLEOTIDE SEQUENCE [LARGE SCALE GENOMIC DNA]</scope>
    <source>
        <strain evidence="1 2">P1569</strain>
    </source>
</reference>
<accession>V9E3P6</accession>
<organism evidence="1 2">
    <name type="scientific">Phytophthora nicotianae P1569</name>
    <dbReference type="NCBI Taxonomy" id="1317065"/>
    <lineage>
        <taxon>Eukaryota</taxon>
        <taxon>Sar</taxon>
        <taxon>Stramenopiles</taxon>
        <taxon>Oomycota</taxon>
        <taxon>Peronosporomycetes</taxon>
        <taxon>Peronosporales</taxon>
        <taxon>Peronosporaceae</taxon>
        <taxon>Phytophthora</taxon>
    </lineage>
</organism>
<dbReference type="HOGENOM" id="CLU_2659944_0_0_1"/>
<dbReference type="AlphaFoldDB" id="V9E3P6"/>
<protein>
    <submittedName>
        <fullName evidence="1">Uncharacterized protein</fullName>
    </submittedName>
</protein>